<evidence type="ECO:0000313" key="2">
    <source>
        <dbReference type="EMBL" id="KAH7261055.1"/>
    </source>
</evidence>
<keyword evidence="3" id="KW-1185">Reference proteome</keyword>
<dbReference type="RefSeq" id="XP_046052932.1">
    <property type="nucleotide sequence ID" value="XM_046185481.1"/>
</dbReference>
<dbReference type="Proteomes" id="UP000720189">
    <property type="component" value="Unassembled WGS sequence"/>
</dbReference>
<evidence type="ECO:0000313" key="3">
    <source>
        <dbReference type="Proteomes" id="UP000720189"/>
    </source>
</evidence>
<comment type="caution">
    <text evidence="2">The sequence shown here is derived from an EMBL/GenBank/DDBJ whole genome shotgun (WGS) entry which is preliminary data.</text>
</comment>
<gene>
    <name evidence="2" type="ORF">BKA55DRAFT_273748</name>
</gene>
<dbReference type="AlphaFoldDB" id="A0A9P9HP24"/>
<organism evidence="2 3">
    <name type="scientific">Fusarium redolens</name>
    <dbReference type="NCBI Taxonomy" id="48865"/>
    <lineage>
        <taxon>Eukaryota</taxon>
        <taxon>Fungi</taxon>
        <taxon>Dikarya</taxon>
        <taxon>Ascomycota</taxon>
        <taxon>Pezizomycotina</taxon>
        <taxon>Sordariomycetes</taxon>
        <taxon>Hypocreomycetidae</taxon>
        <taxon>Hypocreales</taxon>
        <taxon>Nectriaceae</taxon>
        <taxon>Fusarium</taxon>
        <taxon>Fusarium redolens species complex</taxon>
    </lineage>
</organism>
<proteinExistence type="predicted"/>
<dbReference type="EMBL" id="JAGMUX010000004">
    <property type="protein sequence ID" value="KAH7261055.1"/>
    <property type="molecule type" value="Genomic_DNA"/>
</dbReference>
<name>A0A9P9HP24_FUSRE</name>
<dbReference type="GeneID" id="70215435"/>
<feature type="region of interest" description="Disordered" evidence="1">
    <location>
        <begin position="1"/>
        <end position="21"/>
    </location>
</feature>
<protein>
    <submittedName>
        <fullName evidence="2">Uncharacterized protein</fullName>
    </submittedName>
</protein>
<sequence>MSHSLQPAAFPTHPHSPNNQPSTLISLKLTIIDKLKITRTPNSQLSRSVVLAFAL</sequence>
<accession>A0A9P9HP24</accession>
<reference evidence="2" key="1">
    <citation type="journal article" date="2021" name="Nat. Commun.">
        <title>Genetic determinants of endophytism in the Arabidopsis root mycobiome.</title>
        <authorList>
            <person name="Mesny F."/>
            <person name="Miyauchi S."/>
            <person name="Thiergart T."/>
            <person name="Pickel B."/>
            <person name="Atanasova L."/>
            <person name="Karlsson M."/>
            <person name="Huettel B."/>
            <person name="Barry K.W."/>
            <person name="Haridas S."/>
            <person name="Chen C."/>
            <person name="Bauer D."/>
            <person name="Andreopoulos W."/>
            <person name="Pangilinan J."/>
            <person name="LaButti K."/>
            <person name="Riley R."/>
            <person name="Lipzen A."/>
            <person name="Clum A."/>
            <person name="Drula E."/>
            <person name="Henrissat B."/>
            <person name="Kohler A."/>
            <person name="Grigoriev I.V."/>
            <person name="Martin F.M."/>
            <person name="Hacquard S."/>
        </authorList>
    </citation>
    <scope>NUCLEOTIDE SEQUENCE</scope>
    <source>
        <strain evidence="2">MPI-CAGE-AT-0023</strain>
    </source>
</reference>
<evidence type="ECO:0000256" key="1">
    <source>
        <dbReference type="SAM" id="MobiDB-lite"/>
    </source>
</evidence>